<feature type="compositionally biased region" description="Basic and acidic residues" evidence="3">
    <location>
        <begin position="84"/>
        <end position="93"/>
    </location>
</feature>
<dbReference type="GO" id="GO:0005730">
    <property type="term" value="C:nucleolus"/>
    <property type="evidence" value="ECO:0007669"/>
    <property type="project" value="TreeGrafter"/>
</dbReference>
<dbReference type="OMA" id="INFMAPN"/>
<reference evidence="6 7" key="1">
    <citation type="journal article" date="2013" name="PLoS Genet.">
        <title>The genome and development-dependent transcriptomes of Pyronema confluens: a window into fungal evolution.</title>
        <authorList>
            <person name="Traeger S."/>
            <person name="Altegoer F."/>
            <person name="Freitag M."/>
            <person name="Gabaldon T."/>
            <person name="Kempken F."/>
            <person name="Kumar A."/>
            <person name="Marcet-Houben M."/>
            <person name="Poggeler S."/>
            <person name="Stajich J.E."/>
            <person name="Nowrousian M."/>
        </authorList>
    </citation>
    <scope>NUCLEOTIDE SEQUENCE [LARGE SCALE GENOMIC DNA]</scope>
    <source>
        <strain evidence="7">CBS 100304</strain>
        <tissue evidence="6">Vegetative mycelium</tissue>
    </source>
</reference>
<accession>U4KYP2</accession>
<dbReference type="GO" id="GO:0000462">
    <property type="term" value="P:maturation of SSU-rRNA from tricistronic rRNA transcript (SSU-rRNA, 5.8S rRNA, LSU-rRNA)"/>
    <property type="evidence" value="ECO:0007669"/>
    <property type="project" value="TreeGrafter"/>
</dbReference>
<evidence type="ECO:0000259" key="5">
    <source>
        <dbReference type="Pfam" id="PF13339"/>
    </source>
</evidence>
<dbReference type="AlphaFoldDB" id="U4KYP2"/>
<evidence type="ECO:0000313" key="6">
    <source>
        <dbReference type="EMBL" id="CCX04749.1"/>
    </source>
</evidence>
<feature type="domain" description="AATF leucine zipper-containing" evidence="5">
    <location>
        <begin position="250"/>
        <end position="372"/>
    </location>
</feature>
<feature type="compositionally biased region" description="Acidic residues" evidence="3">
    <location>
        <begin position="177"/>
        <end position="196"/>
    </location>
</feature>
<dbReference type="STRING" id="1076935.U4KYP2"/>
<evidence type="ECO:0000256" key="1">
    <source>
        <dbReference type="ARBA" id="ARBA00008966"/>
    </source>
</evidence>
<gene>
    <name evidence="6" type="ORF">PCON_03640</name>
</gene>
<sequence>MAPKKSLSLNEQLALLNDPAPVDFDPEALDREFSDGGSDQGSDTGSDAEEDDVDRAREHYLPVGKSALRAAQKKDLAPLGPKYEGSRVSRDNLYDSEDDDEDDDEEDGEDDDASVAFDDLQDGDIRIGAGSDGEDDDIDSDDALGSDDEKFASWKFKGSATTEGGKPPKKGDKVVGESDDEEEEDGEDMDDEDSGNEDQPGASDDEEDSEEDDEEDSDSEENEVLGTLTKMMAEEKKSISENINKAAQTDAEKGAAVRQQQKTFDSFLSARIKLQKSLIAVNSLPTTGLDTSLPEETQASWKAAEASAMKLWNTLYSLRVDISTSSTANPKKRKIELVDDNSSLDEIWAKMAKLESDATPWREGVLEKWSSKTQAVTTVSLGKKLNNATPRSLTASIRDTLATDHERLMNRTRVPRSCAPIQAADDNIENDAEVFDDTDLYQQLLKALVDQRMVDSSAGGTVRWMTAMRDAKKKKKVDTKASKGRKLRYHVHEKLQNFMAPEPNNQWQDSQITELFGSLLGQRIVVDEDDDEDMEDALPEGEEALQLFR</sequence>
<feature type="compositionally biased region" description="Acidic residues" evidence="3">
    <location>
        <begin position="203"/>
        <end position="223"/>
    </location>
</feature>
<dbReference type="InterPro" id="IPR012617">
    <property type="entry name" value="AATF_C"/>
</dbReference>
<dbReference type="Proteomes" id="UP000018144">
    <property type="component" value="Unassembled WGS sequence"/>
</dbReference>
<evidence type="ECO:0000313" key="7">
    <source>
        <dbReference type="Proteomes" id="UP000018144"/>
    </source>
</evidence>
<feature type="domain" description="Apoptosis-antagonizing transcription factor C-terminal" evidence="4">
    <location>
        <begin position="441"/>
        <end position="520"/>
    </location>
</feature>
<comment type="similarity">
    <text evidence="1">Belongs to the AATF family.</text>
</comment>
<dbReference type="EMBL" id="HF935217">
    <property type="protein sequence ID" value="CCX04749.1"/>
    <property type="molecule type" value="Genomic_DNA"/>
</dbReference>
<evidence type="ECO:0000256" key="2">
    <source>
        <dbReference type="ARBA" id="ARBA00013850"/>
    </source>
</evidence>
<name>U4KYP2_PYROM</name>
<feature type="compositionally biased region" description="Acidic residues" evidence="3">
    <location>
        <begin position="132"/>
        <end position="146"/>
    </location>
</feature>
<dbReference type="PANTHER" id="PTHR15565">
    <property type="entry name" value="AATF PROTEIN APOPTOSIS ANTAGONIZING TRANSCRIPTION FACTOR"/>
    <property type="match status" value="1"/>
</dbReference>
<feature type="compositionally biased region" description="Acidic residues" evidence="3">
    <location>
        <begin position="94"/>
        <end position="113"/>
    </location>
</feature>
<dbReference type="Pfam" id="PF08164">
    <property type="entry name" value="TRAUB"/>
    <property type="match status" value="1"/>
</dbReference>
<evidence type="ECO:0000259" key="4">
    <source>
        <dbReference type="Pfam" id="PF08164"/>
    </source>
</evidence>
<protein>
    <recommendedName>
        <fullName evidence="2">Protein BFR2</fullName>
    </recommendedName>
</protein>
<dbReference type="PANTHER" id="PTHR15565:SF0">
    <property type="entry name" value="PROTEIN AATF"/>
    <property type="match status" value="1"/>
</dbReference>
<proteinExistence type="inferred from homology"/>
<dbReference type="Pfam" id="PF13339">
    <property type="entry name" value="AATF-Che1"/>
    <property type="match status" value="1"/>
</dbReference>
<feature type="compositionally biased region" description="Low complexity" evidence="3">
    <location>
        <begin position="35"/>
        <end position="45"/>
    </location>
</feature>
<evidence type="ECO:0000256" key="3">
    <source>
        <dbReference type="SAM" id="MobiDB-lite"/>
    </source>
</evidence>
<dbReference type="eggNOG" id="KOG2773">
    <property type="taxonomic scope" value="Eukaryota"/>
</dbReference>
<feature type="region of interest" description="Disordered" evidence="3">
    <location>
        <begin position="18"/>
        <end position="230"/>
    </location>
</feature>
<organism evidence="6 7">
    <name type="scientific">Pyronema omphalodes (strain CBS 100304)</name>
    <name type="common">Pyronema confluens</name>
    <dbReference type="NCBI Taxonomy" id="1076935"/>
    <lineage>
        <taxon>Eukaryota</taxon>
        <taxon>Fungi</taxon>
        <taxon>Dikarya</taxon>
        <taxon>Ascomycota</taxon>
        <taxon>Pezizomycotina</taxon>
        <taxon>Pezizomycetes</taxon>
        <taxon>Pezizales</taxon>
        <taxon>Pyronemataceae</taxon>
        <taxon>Pyronema</taxon>
    </lineage>
</organism>
<dbReference type="InterPro" id="IPR039223">
    <property type="entry name" value="AATF/Bfr2"/>
</dbReference>
<keyword evidence="7" id="KW-1185">Reference proteome</keyword>
<dbReference type="OrthoDB" id="5783963at2759"/>
<dbReference type="InterPro" id="IPR025160">
    <property type="entry name" value="AATF"/>
</dbReference>